<protein>
    <recommendedName>
        <fullName evidence="1">F-box domain-containing protein</fullName>
    </recommendedName>
</protein>
<dbReference type="InterPro" id="IPR001810">
    <property type="entry name" value="F-box_dom"/>
</dbReference>
<feature type="domain" description="F-box" evidence="1">
    <location>
        <begin position="5"/>
        <end position="46"/>
    </location>
</feature>
<evidence type="ECO:0000313" key="2">
    <source>
        <dbReference type="EMBL" id="GEY94845.1"/>
    </source>
</evidence>
<organism evidence="2">
    <name type="scientific">Tanacetum cinerariifolium</name>
    <name type="common">Dalmatian daisy</name>
    <name type="synonym">Chrysanthemum cinerariifolium</name>
    <dbReference type="NCBI Taxonomy" id="118510"/>
    <lineage>
        <taxon>Eukaryota</taxon>
        <taxon>Viridiplantae</taxon>
        <taxon>Streptophyta</taxon>
        <taxon>Embryophyta</taxon>
        <taxon>Tracheophyta</taxon>
        <taxon>Spermatophyta</taxon>
        <taxon>Magnoliopsida</taxon>
        <taxon>eudicotyledons</taxon>
        <taxon>Gunneridae</taxon>
        <taxon>Pentapetalae</taxon>
        <taxon>asterids</taxon>
        <taxon>campanulids</taxon>
        <taxon>Asterales</taxon>
        <taxon>Asteraceae</taxon>
        <taxon>Asteroideae</taxon>
        <taxon>Anthemideae</taxon>
        <taxon>Anthemidinae</taxon>
        <taxon>Tanacetum</taxon>
    </lineage>
</organism>
<dbReference type="InterPro" id="IPR036047">
    <property type="entry name" value="F-box-like_dom_sf"/>
</dbReference>
<proteinExistence type="predicted"/>
<sequence length="219" mass="25320">MSDNIPYEIQLEIIKKVPEFKSLIRFRSVSKQWMSFIDSPEFIAFYGVRQSQPHRLLLRYEEIIREFKHISFVDDVTFPQQRLDFSPNVPDLVKQLRCSIVIGSSCGLWCFYDYSPRTKMVVIWNPSIGKSVGIVVPRLLNNSPDHMQFTTLAFGVCPSTYDPTIVVIMSYIEMVLDIGDTNNIPWQAEVFTLSSKTWKMIPSSNVPRESVRLRSSTQV</sequence>
<dbReference type="SUPFAM" id="SSF81383">
    <property type="entry name" value="F-box domain"/>
    <property type="match status" value="1"/>
</dbReference>
<dbReference type="PANTHER" id="PTHR31672:SF10">
    <property type="entry name" value="F-BOX DOMAIN-CONTAINING PROTEIN"/>
    <property type="match status" value="1"/>
</dbReference>
<comment type="caution">
    <text evidence="2">The sequence shown here is derived from an EMBL/GenBank/DDBJ whole genome shotgun (WGS) entry which is preliminary data.</text>
</comment>
<evidence type="ECO:0000259" key="1">
    <source>
        <dbReference type="SMART" id="SM00256"/>
    </source>
</evidence>
<accession>A0A699I0R2</accession>
<dbReference type="SMART" id="SM00256">
    <property type="entry name" value="FBOX"/>
    <property type="match status" value="1"/>
</dbReference>
<reference evidence="2" key="1">
    <citation type="journal article" date="2019" name="Sci. Rep.">
        <title>Draft genome of Tanacetum cinerariifolium, the natural source of mosquito coil.</title>
        <authorList>
            <person name="Yamashiro T."/>
            <person name="Shiraishi A."/>
            <person name="Satake H."/>
            <person name="Nakayama K."/>
        </authorList>
    </citation>
    <scope>NUCLEOTIDE SEQUENCE</scope>
</reference>
<gene>
    <name evidence="2" type="ORF">Tci_466819</name>
</gene>
<dbReference type="PANTHER" id="PTHR31672">
    <property type="entry name" value="BNACNNG10540D PROTEIN"/>
    <property type="match status" value="1"/>
</dbReference>
<name>A0A699I0R2_TANCI</name>
<dbReference type="InterPro" id="IPR050796">
    <property type="entry name" value="SCF_F-box_component"/>
</dbReference>
<dbReference type="Pfam" id="PF00646">
    <property type="entry name" value="F-box"/>
    <property type="match status" value="1"/>
</dbReference>
<dbReference type="EMBL" id="BKCJ010225372">
    <property type="protein sequence ID" value="GEY94845.1"/>
    <property type="molecule type" value="Genomic_DNA"/>
</dbReference>
<dbReference type="AlphaFoldDB" id="A0A699I0R2"/>